<organism evidence="9">
    <name type="scientific">Anthurium amnicola</name>
    <dbReference type="NCBI Taxonomy" id="1678845"/>
    <lineage>
        <taxon>Eukaryota</taxon>
        <taxon>Viridiplantae</taxon>
        <taxon>Streptophyta</taxon>
        <taxon>Embryophyta</taxon>
        <taxon>Tracheophyta</taxon>
        <taxon>Spermatophyta</taxon>
        <taxon>Magnoliopsida</taxon>
        <taxon>Liliopsida</taxon>
        <taxon>Araceae</taxon>
        <taxon>Pothoideae</taxon>
        <taxon>Potheae</taxon>
        <taxon>Anthurium</taxon>
    </lineage>
</organism>
<keyword evidence="3 5" id="KW-0863">Zinc-finger</keyword>
<feature type="region of interest" description="Disordered" evidence="7">
    <location>
        <begin position="727"/>
        <end position="748"/>
    </location>
</feature>
<protein>
    <recommendedName>
        <fullName evidence="6">Protein FAR1-RELATED SEQUENCE</fullName>
    </recommendedName>
</protein>
<feature type="compositionally biased region" description="Polar residues" evidence="7">
    <location>
        <begin position="7"/>
        <end position="17"/>
    </location>
</feature>
<dbReference type="GO" id="GO:0005634">
    <property type="term" value="C:nucleus"/>
    <property type="evidence" value="ECO:0007669"/>
    <property type="project" value="UniProtKB-SubCell"/>
</dbReference>
<dbReference type="SMART" id="SM00575">
    <property type="entry name" value="ZnF_PMZ"/>
    <property type="match status" value="1"/>
</dbReference>
<dbReference type="PANTHER" id="PTHR31669">
    <property type="entry name" value="PROTEIN FAR1-RELATED SEQUENCE 10-RELATED"/>
    <property type="match status" value="1"/>
</dbReference>
<keyword evidence="2 6" id="KW-0479">Metal-binding</keyword>
<dbReference type="GO" id="GO:0008270">
    <property type="term" value="F:zinc ion binding"/>
    <property type="evidence" value="ECO:0007669"/>
    <property type="project" value="UniProtKB-UniRule"/>
</dbReference>
<gene>
    <name evidence="9" type="primary">FRS5_30</name>
    <name evidence="9" type="ORF">g.87678</name>
</gene>
<dbReference type="Pfam" id="PF10551">
    <property type="entry name" value="MULE"/>
    <property type="match status" value="1"/>
</dbReference>
<dbReference type="InterPro" id="IPR007527">
    <property type="entry name" value="Znf_SWIM"/>
</dbReference>
<evidence type="ECO:0000313" key="9">
    <source>
        <dbReference type="EMBL" id="JAT59535.1"/>
    </source>
</evidence>
<comment type="subcellular location">
    <subcellularLocation>
        <location evidence="6">Nucleus</location>
    </subcellularLocation>
</comment>
<dbReference type="AlphaFoldDB" id="A0A1D1YY26"/>
<dbReference type="PROSITE" id="PS50966">
    <property type="entry name" value="ZF_SWIM"/>
    <property type="match status" value="1"/>
</dbReference>
<dbReference type="InterPro" id="IPR004330">
    <property type="entry name" value="FAR1_DNA_bnd_dom"/>
</dbReference>
<dbReference type="PANTHER" id="PTHR31669:SF251">
    <property type="entry name" value="PROTEIN FAR1-RELATED SEQUENCE"/>
    <property type="match status" value="1"/>
</dbReference>
<feature type="region of interest" description="Disordered" evidence="7">
    <location>
        <begin position="72"/>
        <end position="94"/>
    </location>
</feature>
<name>A0A1D1YY26_9ARAE</name>
<reference evidence="9" key="1">
    <citation type="submission" date="2015-07" db="EMBL/GenBank/DDBJ databases">
        <title>Transcriptome Assembly of Anthurium amnicola.</title>
        <authorList>
            <person name="Suzuki J."/>
        </authorList>
    </citation>
    <scope>NUCLEOTIDE SEQUENCE</scope>
</reference>
<evidence type="ECO:0000256" key="6">
    <source>
        <dbReference type="RuleBase" id="RU367018"/>
    </source>
</evidence>
<keyword evidence="4 6" id="KW-0862">Zinc</keyword>
<sequence length="961" mass="108799">GGGGSGEKSSPRNSQGPLSGPKPLPGDGALLLYPPGNLQLHACQVFSAPLLAVRRAFLLWVVFFRGDMDAESASAQKPQSEGNDGDKEGDDRIPKVGMEFDSVEEAGSFYHGYSAKVGFSVRVCNTKLKDGAVTHRKYCCSRQGFRQPDRRDDAVAFHRAETRCGCDAHFAVKMSVDGKYVTYKFEANHNHELVSAKDVHFLRSHRRLLLAQKAEAEKAASAGIAPNKVVEFASLIPTNLKNYLQTQRRIAMKKGEAGAVLEYFRVMQSRSPSSFYAIQLDVDELMTNMFWADPKMIVDYYHFGDVVCFDTTYKTCNEARPLALFVGVNHHRQLVVFGAGLLFDDTAATFEWLFETFVRAMGGKKPKTILTDQSTAMANAIALVCPEAYHRLCVWHVYENATMHLHDVSKRHADFSADFKRCLYDYDVGEEFELAWTDLIQKYHLQGNQWLQEKFETREKWALAYRREAFCADMANTQRNDNMGAAVKKYLNGKTELWHFFEGFEKTLDERRYKELQCDFEMSQSTPYLRVQWKLLKHAASLYTPAVFKVLEKEMVEILDLEISVNHVSGACTEYRISDSDRQRICTVSFDDYNCNISCSCRMFEFEGVFCRHALKVLETRNVKSIPEQYILKRWTKKAKEGVVGDNRGVATDVDPKLQISARYRNLCPMLVQLAMKASLSEDTSKMVSDITVKMMKEIDGHLGSILPDSSQSAQTVEVGCMTVENMEPVDGSSEDDESLIDEEDDGQNQGIVVETIKRPNGTEDNVRAGDSRRISGIFHRTADKKGGFEAIKTKKPRNTPHPSANPNPSEPELQSQTVFQSSAMPQTVLPSIPRLQPQVPYQSNAEPTLSTHHTFQLQPQIIYRPASLNLNTLPPQLVNHMYPRARQTQTMQAEFEFVPNQIGGPFCYNQTMQEPLMMPIYEEHMSSNPQLIQESRISRYKNVQESTSKLEHDPNRMVPK</sequence>
<dbReference type="Pfam" id="PF03101">
    <property type="entry name" value="FAR1"/>
    <property type="match status" value="1"/>
</dbReference>
<feature type="compositionally biased region" description="Polar residues" evidence="7">
    <location>
        <begin position="73"/>
        <end position="82"/>
    </location>
</feature>
<comment type="similarity">
    <text evidence="1 6">Belongs to the FHY3/FAR1 family.</text>
</comment>
<feature type="non-terminal residue" evidence="9">
    <location>
        <position position="1"/>
    </location>
</feature>
<dbReference type="InterPro" id="IPR018289">
    <property type="entry name" value="MULE_transposase_dom"/>
</dbReference>
<dbReference type="Pfam" id="PF04434">
    <property type="entry name" value="SWIM"/>
    <property type="match status" value="1"/>
</dbReference>
<feature type="compositionally biased region" description="Basic and acidic residues" evidence="7">
    <location>
        <begin position="84"/>
        <end position="94"/>
    </location>
</feature>
<evidence type="ECO:0000256" key="5">
    <source>
        <dbReference type="PROSITE-ProRule" id="PRU00325"/>
    </source>
</evidence>
<feature type="region of interest" description="Disordered" evidence="7">
    <location>
        <begin position="1"/>
        <end position="27"/>
    </location>
</feature>
<evidence type="ECO:0000256" key="2">
    <source>
        <dbReference type="ARBA" id="ARBA00022723"/>
    </source>
</evidence>
<comment type="function">
    <text evidence="6">Putative transcription activator involved in regulating light control of development.</text>
</comment>
<accession>A0A1D1YY26</accession>
<keyword evidence="6" id="KW-0539">Nucleus</keyword>
<evidence type="ECO:0000256" key="3">
    <source>
        <dbReference type="ARBA" id="ARBA00022771"/>
    </source>
</evidence>
<dbReference type="InterPro" id="IPR006564">
    <property type="entry name" value="Znf_PMZ"/>
</dbReference>
<evidence type="ECO:0000256" key="4">
    <source>
        <dbReference type="ARBA" id="ARBA00022833"/>
    </source>
</evidence>
<dbReference type="InterPro" id="IPR031052">
    <property type="entry name" value="FHY3/FAR1"/>
</dbReference>
<evidence type="ECO:0000256" key="1">
    <source>
        <dbReference type="ARBA" id="ARBA00005889"/>
    </source>
</evidence>
<evidence type="ECO:0000259" key="8">
    <source>
        <dbReference type="PROSITE" id="PS50966"/>
    </source>
</evidence>
<feature type="domain" description="SWIM-type" evidence="8">
    <location>
        <begin position="584"/>
        <end position="622"/>
    </location>
</feature>
<dbReference type="EMBL" id="GDJX01008401">
    <property type="protein sequence ID" value="JAT59535.1"/>
    <property type="molecule type" value="Transcribed_RNA"/>
</dbReference>
<dbReference type="GO" id="GO:0006355">
    <property type="term" value="P:regulation of DNA-templated transcription"/>
    <property type="evidence" value="ECO:0007669"/>
    <property type="project" value="UniProtKB-UniRule"/>
</dbReference>
<proteinExistence type="inferred from homology"/>
<evidence type="ECO:0000256" key="7">
    <source>
        <dbReference type="SAM" id="MobiDB-lite"/>
    </source>
</evidence>
<feature type="region of interest" description="Disordered" evidence="7">
    <location>
        <begin position="783"/>
        <end position="815"/>
    </location>
</feature>
<feature type="compositionally biased region" description="Acidic residues" evidence="7">
    <location>
        <begin position="733"/>
        <end position="747"/>
    </location>
</feature>